<reference evidence="4" key="1">
    <citation type="journal article" date="2005" name="PLoS Biol.">
        <title>The genomes of Oryza sativa: a history of duplications.</title>
        <authorList>
            <person name="Yu J."/>
            <person name="Wang J."/>
            <person name="Lin W."/>
            <person name="Li S."/>
            <person name="Li H."/>
            <person name="Zhou J."/>
            <person name="Ni P."/>
            <person name="Dong W."/>
            <person name="Hu S."/>
            <person name="Zeng C."/>
            <person name="Zhang J."/>
            <person name="Zhang Y."/>
            <person name="Li R."/>
            <person name="Xu Z."/>
            <person name="Li S."/>
            <person name="Li X."/>
            <person name="Zheng H."/>
            <person name="Cong L."/>
            <person name="Lin L."/>
            <person name="Yin J."/>
            <person name="Geng J."/>
            <person name="Li G."/>
            <person name="Shi J."/>
            <person name="Liu J."/>
            <person name="Lv H."/>
            <person name="Li J."/>
            <person name="Wang J."/>
            <person name="Deng Y."/>
            <person name="Ran L."/>
            <person name="Shi X."/>
            <person name="Wang X."/>
            <person name="Wu Q."/>
            <person name="Li C."/>
            <person name="Ren X."/>
            <person name="Wang J."/>
            <person name="Wang X."/>
            <person name="Li D."/>
            <person name="Liu D."/>
            <person name="Zhang X."/>
            <person name="Ji Z."/>
            <person name="Zhao W."/>
            <person name="Sun Y."/>
            <person name="Zhang Z."/>
            <person name="Bao J."/>
            <person name="Han Y."/>
            <person name="Dong L."/>
            <person name="Ji J."/>
            <person name="Chen P."/>
            <person name="Wu S."/>
            <person name="Liu J."/>
            <person name="Xiao Y."/>
            <person name="Bu D."/>
            <person name="Tan J."/>
            <person name="Yang L."/>
            <person name="Ye C."/>
            <person name="Zhang J."/>
            <person name="Xu J."/>
            <person name="Zhou Y."/>
            <person name="Yu Y."/>
            <person name="Zhang B."/>
            <person name="Zhuang S."/>
            <person name="Wei H."/>
            <person name="Liu B."/>
            <person name="Lei M."/>
            <person name="Yu H."/>
            <person name="Li Y."/>
            <person name="Xu H."/>
            <person name="Wei S."/>
            <person name="He X."/>
            <person name="Fang L."/>
            <person name="Zhang Z."/>
            <person name="Zhang Y."/>
            <person name="Huang X."/>
            <person name="Su Z."/>
            <person name="Tong W."/>
            <person name="Li J."/>
            <person name="Tong Z."/>
            <person name="Li S."/>
            <person name="Ye J."/>
            <person name="Wang L."/>
            <person name="Fang L."/>
            <person name="Lei T."/>
            <person name="Chen C."/>
            <person name="Chen H."/>
            <person name="Xu Z."/>
            <person name="Li H."/>
            <person name="Huang H."/>
            <person name="Zhang F."/>
            <person name="Xu H."/>
            <person name="Li N."/>
            <person name="Zhao C."/>
            <person name="Li S."/>
            <person name="Dong L."/>
            <person name="Huang Y."/>
            <person name="Li L."/>
            <person name="Xi Y."/>
            <person name="Qi Q."/>
            <person name="Li W."/>
            <person name="Zhang B."/>
            <person name="Hu W."/>
            <person name="Zhang Y."/>
            <person name="Tian X."/>
            <person name="Jiao Y."/>
            <person name="Liang X."/>
            <person name="Jin J."/>
            <person name="Gao L."/>
            <person name="Zheng W."/>
            <person name="Hao B."/>
            <person name="Liu S."/>
            <person name="Wang W."/>
            <person name="Yuan L."/>
            <person name="Cao M."/>
            <person name="McDermott J."/>
            <person name="Samudrala R."/>
            <person name="Wang J."/>
            <person name="Wong G.K."/>
            <person name="Yang H."/>
        </authorList>
    </citation>
    <scope>NUCLEOTIDE SEQUENCE [LARGE SCALE GENOMIC DNA]</scope>
</reference>
<feature type="compositionally biased region" description="Basic and acidic residues" evidence="2">
    <location>
        <begin position="96"/>
        <end position="123"/>
    </location>
</feature>
<evidence type="ECO:0000256" key="2">
    <source>
        <dbReference type="SAM" id="MobiDB-lite"/>
    </source>
</evidence>
<proteinExistence type="predicted"/>
<dbReference type="EMBL" id="CM000145">
    <property type="protein sequence ID" value="EAZ43662.1"/>
    <property type="molecule type" value="Genomic_DNA"/>
</dbReference>
<comment type="function">
    <text evidence="1">Molecular calcium-binding chaperone promoting folding, oligomeric assembly and quality control in the ER via the calreticulin/calnexin cycle. This lectin may interact transiently with almost all of the monoglucosylated glycoproteins that are synthesized in the ER.</text>
</comment>
<sequence length="135" mass="15296">MGHRDLLAWYAIRGMYSDVLALAVTMVLDHEDFTGVRVKSGTLFDNILITDDPEYAKKFAEETWAKHKDAEKTAFDEAEKRRLEEDDEDEADDDKADVVAEQTKDSDDDKPQDIKVSADEKPNSSKYDSSLCEEG</sequence>
<feature type="signal peptide" evidence="3">
    <location>
        <begin position="1"/>
        <end position="21"/>
    </location>
</feature>
<dbReference type="PANTHER" id="PTHR11073:SF2">
    <property type="entry name" value="CALRETICULIN"/>
    <property type="match status" value="1"/>
</dbReference>
<dbReference type="GO" id="GO:0005783">
    <property type="term" value="C:endoplasmic reticulum"/>
    <property type="evidence" value="ECO:0007669"/>
    <property type="project" value="InterPro"/>
</dbReference>
<accession>A3BVS3</accession>
<dbReference type="GO" id="GO:0051082">
    <property type="term" value="F:unfolded protein binding"/>
    <property type="evidence" value="ECO:0007669"/>
    <property type="project" value="InterPro"/>
</dbReference>
<dbReference type="Gene3D" id="2.60.120.200">
    <property type="match status" value="1"/>
</dbReference>
<dbReference type="PANTHER" id="PTHR11073">
    <property type="entry name" value="CALRETICULIN AND CALNEXIN"/>
    <property type="match status" value="1"/>
</dbReference>
<dbReference type="InterPro" id="IPR001580">
    <property type="entry name" value="Calret/calnex"/>
</dbReference>
<name>A3BVS3_ORYSJ</name>
<organism evidence="4">
    <name type="scientific">Oryza sativa subsp. japonica</name>
    <name type="common">Rice</name>
    <dbReference type="NCBI Taxonomy" id="39947"/>
    <lineage>
        <taxon>Eukaryota</taxon>
        <taxon>Viridiplantae</taxon>
        <taxon>Streptophyta</taxon>
        <taxon>Embryophyta</taxon>
        <taxon>Tracheophyta</taxon>
        <taxon>Spermatophyta</taxon>
        <taxon>Magnoliopsida</taxon>
        <taxon>Liliopsida</taxon>
        <taxon>Poales</taxon>
        <taxon>Poaceae</taxon>
        <taxon>BOP clade</taxon>
        <taxon>Oryzoideae</taxon>
        <taxon>Oryzeae</taxon>
        <taxon>Oryzinae</taxon>
        <taxon>Oryza</taxon>
        <taxon>Oryza sativa</taxon>
    </lineage>
</organism>
<evidence type="ECO:0000256" key="1">
    <source>
        <dbReference type="ARBA" id="ARBA00037091"/>
    </source>
</evidence>
<dbReference type="GO" id="GO:0005509">
    <property type="term" value="F:calcium ion binding"/>
    <property type="evidence" value="ECO:0007669"/>
    <property type="project" value="InterPro"/>
</dbReference>
<reference evidence="4" key="2">
    <citation type="submission" date="2008-12" db="EMBL/GenBank/DDBJ databases">
        <title>Improved gene annotation of the rice (Oryza sativa) genomes.</title>
        <authorList>
            <person name="Wang J."/>
            <person name="Li R."/>
            <person name="Fan W."/>
            <person name="Huang Q."/>
            <person name="Zhang J."/>
            <person name="Zhou Y."/>
            <person name="Hu Y."/>
            <person name="Zi S."/>
            <person name="Li J."/>
            <person name="Ni P."/>
            <person name="Zheng H."/>
            <person name="Zhang Y."/>
            <person name="Zhao M."/>
            <person name="Hao Q."/>
            <person name="McDermott J."/>
            <person name="Samudrala R."/>
            <person name="Kristiansen K."/>
            <person name="Wong G.K.-S."/>
        </authorList>
    </citation>
    <scope>NUCLEOTIDE SEQUENCE</scope>
</reference>
<keyword evidence="3" id="KW-0732">Signal</keyword>
<evidence type="ECO:0000256" key="3">
    <source>
        <dbReference type="SAM" id="SignalP"/>
    </source>
</evidence>
<feature type="region of interest" description="Disordered" evidence="2">
    <location>
        <begin position="68"/>
        <end position="135"/>
    </location>
</feature>
<evidence type="ECO:0000313" key="4">
    <source>
        <dbReference type="EMBL" id="EAZ43662.1"/>
    </source>
</evidence>
<feature type="compositionally biased region" description="Basic and acidic residues" evidence="2">
    <location>
        <begin position="68"/>
        <end position="84"/>
    </location>
</feature>
<gene>
    <name evidence="4" type="ORF">OsJ_28288</name>
</gene>
<dbReference type="Proteomes" id="UP000007752">
    <property type="component" value="Chromosome 8"/>
</dbReference>
<dbReference type="GO" id="GO:0006457">
    <property type="term" value="P:protein folding"/>
    <property type="evidence" value="ECO:0007669"/>
    <property type="project" value="InterPro"/>
</dbReference>
<evidence type="ECO:0008006" key="5">
    <source>
        <dbReference type="Google" id="ProtNLM"/>
    </source>
</evidence>
<dbReference type="AlphaFoldDB" id="A3BVS3"/>
<feature type="chain" id="PRO_5002650246" description="Calreticulin" evidence="3">
    <location>
        <begin position="22"/>
        <end position="135"/>
    </location>
</feature>
<feature type="compositionally biased region" description="Acidic residues" evidence="2">
    <location>
        <begin position="85"/>
        <end position="95"/>
    </location>
</feature>
<protein>
    <recommendedName>
        <fullName evidence="5">Calreticulin</fullName>
    </recommendedName>
</protein>